<evidence type="ECO:0000256" key="1">
    <source>
        <dbReference type="ARBA" id="ARBA00004173"/>
    </source>
</evidence>
<dbReference type="AlphaFoldDB" id="A0A6A7C011"/>
<organism evidence="10 11">
    <name type="scientific">Piedraia hortae CBS 480.64</name>
    <dbReference type="NCBI Taxonomy" id="1314780"/>
    <lineage>
        <taxon>Eukaryota</taxon>
        <taxon>Fungi</taxon>
        <taxon>Dikarya</taxon>
        <taxon>Ascomycota</taxon>
        <taxon>Pezizomycotina</taxon>
        <taxon>Dothideomycetes</taxon>
        <taxon>Dothideomycetidae</taxon>
        <taxon>Capnodiales</taxon>
        <taxon>Piedraiaceae</taxon>
        <taxon>Piedraia</taxon>
    </lineage>
</organism>
<evidence type="ECO:0000256" key="2">
    <source>
        <dbReference type="ARBA" id="ARBA00007151"/>
    </source>
</evidence>
<dbReference type="InterPro" id="IPR000235">
    <property type="entry name" value="Ribosomal_uS7"/>
</dbReference>
<dbReference type="InterPro" id="IPR036823">
    <property type="entry name" value="Ribosomal_uS7_dom_sf"/>
</dbReference>
<evidence type="ECO:0000256" key="3">
    <source>
        <dbReference type="ARBA" id="ARBA00022980"/>
    </source>
</evidence>
<evidence type="ECO:0000256" key="5">
    <source>
        <dbReference type="ARBA" id="ARBA00023274"/>
    </source>
</evidence>
<dbReference type="FunFam" id="1.10.455.10:FF:000006">
    <property type="entry name" value="37S ribosomal protein S7, mitochondrial"/>
    <property type="match status" value="1"/>
</dbReference>
<feature type="compositionally biased region" description="Basic and acidic residues" evidence="8">
    <location>
        <begin position="76"/>
        <end position="86"/>
    </location>
</feature>
<accession>A0A6A7C011</accession>
<comment type="similarity">
    <text evidence="2">Belongs to the universal ribosomal protein uS7 family.</text>
</comment>
<feature type="region of interest" description="Disordered" evidence="8">
    <location>
        <begin position="76"/>
        <end position="100"/>
    </location>
</feature>
<keyword evidence="5" id="KW-0687">Ribonucleoprotein</keyword>
<dbReference type="EMBL" id="MU005985">
    <property type="protein sequence ID" value="KAF2860088.1"/>
    <property type="molecule type" value="Genomic_DNA"/>
</dbReference>
<dbReference type="SUPFAM" id="SSF47973">
    <property type="entry name" value="Ribosomal protein S7"/>
    <property type="match status" value="1"/>
</dbReference>
<dbReference type="Gene3D" id="1.10.455.10">
    <property type="entry name" value="Ribosomal protein S7 domain"/>
    <property type="match status" value="1"/>
</dbReference>
<dbReference type="GO" id="GO:1990904">
    <property type="term" value="C:ribonucleoprotein complex"/>
    <property type="evidence" value="ECO:0007669"/>
    <property type="project" value="UniProtKB-KW"/>
</dbReference>
<evidence type="ECO:0000313" key="11">
    <source>
        <dbReference type="Proteomes" id="UP000799421"/>
    </source>
</evidence>
<keyword evidence="3 10" id="KW-0689">Ribosomal protein</keyword>
<dbReference type="PANTHER" id="PTHR11205">
    <property type="entry name" value="RIBOSOMAL PROTEIN S7"/>
    <property type="match status" value="1"/>
</dbReference>
<protein>
    <recommendedName>
        <fullName evidence="7">Small ribosomal subunit protein uS7m</fullName>
    </recommendedName>
</protein>
<evidence type="ECO:0000256" key="6">
    <source>
        <dbReference type="ARBA" id="ARBA00037226"/>
    </source>
</evidence>
<evidence type="ECO:0000256" key="8">
    <source>
        <dbReference type="SAM" id="MobiDB-lite"/>
    </source>
</evidence>
<keyword evidence="11" id="KW-1185">Reference proteome</keyword>
<gene>
    <name evidence="10" type="ORF">K470DRAFT_258251</name>
</gene>
<dbReference type="Pfam" id="PF00177">
    <property type="entry name" value="Ribosomal_S7"/>
    <property type="match status" value="1"/>
</dbReference>
<evidence type="ECO:0000256" key="7">
    <source>
        <dbReference type="ARBA" id="ARBA00039306"/>
    </source>
</evidence>
<comment type="function">
    <text evidence="6">Component of the mitochondrial ribosome (mitoribosome), a dedicated translation machinery responsible for the synthesis of mitochondrial genome-encoded proteins, including at least some of the essential transmembrane subunits of the mitochondrial respiratory chain. The mitoribosomes are attached to the mitochondrial inner membrane and translation products are cotranslationally integrated into the membrane.</text>
</comment>
<dbReference type="GO" id="GO:0005739">
    <property type="term" value="C:mitochondrion"/>
    <property type="evidence" value="ECO:0007669"/>
    <property type="project" value="UniProtKB-SubCell"/>
</dbReference>
<reference evidence="10" key="1">
    <citation type="journal article" date="2020" name="Stud. Mycol.">
        <title>101 Dothideomycetes genomes: a test case for predicting lifestyles and emergence of pathogens.</title>
        <authorList>
            <person name="Haridas S."/>
            <person name="Albert R."/>
            <person name="Binder M."/>
            <person name="Bloem J."/>
            <person name="Labutti K."/>
            <person name="Salamov A."/>
            <person name="Andreopoulos B."/>
            <person name="Baker S."/>
            <person name="Barry K."/>
            <person name="Bills G."/>
            <person name="Bluhm B."/>
            <person name="Cannon C."/>
            <person name="Castanera R."/>
            <person name="Culley D."/>
            <person name="Daum C."/>
            <person name="Ezra D."/>
            <person name="Gonzalez J."/>
            <person name="Henrissat B."/>
            <person name="Kuo A."/>
            <person name="Liang C."/>
            <person name="Lipzen A."/>
            <person name="Lutzoni F."/>
            <person name="Magnuson J."/>
            <person name="Mondo S."/>
            <person name="Nolan M."/>
            <person name="Ohm R."/>
            <person name="Pangilinan J."/>
            <person name="Park H.-J."/>
            <person name="Ramirez L."/>
            <person name="Alfaro M."/>
            <person name="Sun H."/>
            <person name="Tritt A."/>
            <person name="Yoshinaga Y."/>
            <person name="Zwiers L.-H."/>
            <person name="Turgeon B."/>
            <person name="Goodwin S."/>
            <person name="Spatafora J."/>
            <person name="Crous P."/>
            <person name="Grigoriev I."/>
        </authorList>
    </citation>
    <scope>NUCLEOTIDE SEQUENCE</scope>
    <source>
        <strain evidence="10">CBS 480.64</strain>
    </source>
</reference>
<evidence type="ECO:0000313" key="10">
    <source>
        <dbReference type="EMBL" id="KAF2860088.1"/>
    </source>
</evidence>
<keyword evidence="4" id="KW-0496">Mitochondrion</keyword>
<evidence type="ECO:0000259" key="9">
    <source>
        <dbReference type="Pfam" id="PF00177"/>
    </source>
</evidence>
<comment type="subcellular location">
    <subcellularLocation>
        <location evidence="1">Mitochondrion</location>
    </subcellularLocation>
</comment>
<name>A0A6A7C011_9PEZI</name>
<dbReference type="InterPro" id="IPR023798">
    <property type="entry name" value="Ribosomal_uS7_dom"/>
</dbReference>
<dbReference type="Proteomes" id="UP000799421">
    <property type="component" value="Unassembled WGS sequence"/>
</dbReference>
<sequence length="312" mass="34722">MHRLAIRQRAPYRLVSRPLYRSYTQEKPAKDAAPEHVSEEAAKMSKIMGNEGPDIQGQATPVQDILKEDENAKRNAPKVLKEDLKSGHTAPPPKTGTRSFSTYSRRLLEVAVAPDLPSAHETVQSHKFPLPPLPLPPNSHLQQRYDPLVQQLTNLMMRDGKKARAQTYMATILEVLRTSPAPVYNPARPLLPGAPPASHLPLHPVLYLGLAVDSVAPLLRINHVRGVAGGGAALPVPSPLTLRQRRWRAFKWILEAAEKRQNRGSGKKLMFPHRVAQEIIAVVEGKSSVWEKRQALHKLATTARANLGRMRR</sequence>
<dbReference type="GO" id="GO:0005840">
    <property type="term" value="C:ribosome"/>
    <property type="evidence" value="ECO:0007669"/>
    <property type="project" value="UniProtKB-KW"/>
</dbReference>
<proteinExistence type="inferred from homology"/>
<dbReference type="GO" id="GO:0006412">
    <property type="term" value="P:translation"/>
    <property type="evidence" value="ECO:0007669"/>
    <property type="project" value="InterPro"/>
</dbReference>
<dbReference type="OrthoDB" id="9972728at2759"/>
<evidence type="ECO:0000256" key="4">
    <source>
        <dbReference type="ARBA" id="ARBA00023128"/>
    </source>
</evidence>
<feature type="domain" description="Small ribosomal subunit protein uS7" evidence="9">
    <location>
        <begin position="144"/>
        <end position="304"/>
    </location>
</feature>